<evidence type="ECO:0000256" key="1">
    <source>
        <dbReference type="SAM" id="MobiDB-lite"/>
    </source>
</evidence>
<dbReference type="Proteomes" id="UP000214646">
    <property type="component" value="Unassembled WGS sequence"/>
</dbReference>
<organism evidence="2 3">
    <name type="scientific">Fimbriiglobus ruber</name>
    <dbReference type="NCBI Taxonomy" id="1908690"/>
    <lineage>
        <taxon>Bacteria</taxon>
        <taxon>Pseudomonadati</taxon>
        <taxon>Planctomycetota</taxon>
        <taxon>Planctomycetia</taxon>
        <taxon>Gemmatales</taxon>
        <taxon>Gemmataceae</taxon>
        <taxon>Fimbriiglobus</taxon>
    </lineage>
</organism>
<accession>A0A225DGU7</accession>
<dbReference type="AlphaFoldDB" id="A0A225DGU7"/>
<feature type="compositionally biased region" description="Polar residues" evidence="1">
    <location>
        <begin position="1"/>
        <end position="10"/>
    </location>
</feature>
<sequence>MRADETTSGSGCPDPRRRRTSHGWKGGGRSYESRPETDPTHGGFRGVRRLNQCSECV</sequence>
<comment type="caution">
    <text evidence="2">The sequence shown here is derived from an EMBL/GenBank/DDBJ whole genome shotgun (WGS) entry which is preliminary data.</text>
</comment>
<name>A0A225DGU7_9BACT</name>
<reference evidence="3" key="1">
    <citation type="submission" date="2017-06" db="EMBL/GenBank/DDBJ databases">
        <title>Genome analysis of Fimbriiglobus ruber SP5, the first member of the order Planctomycetales with confirmed chitinolytic capability.</title>
        <authorList>
            <person name="Ravin N.V."/>
            <person name="Rakitin A.L."/>
            <person name="Ivanova A.A."/>
            <person name="Beletsky A.V."/>
            <person name="Kulichevskaya I.S."/>
            <person name="Mardanov A.V."/>
            <person name="Dedysh S.N."/>
        </authorList>
    </citation>
    <scope>NUCLEOTIDE SEQUENCE [LARGE SCALE GENOMIC DNA]</scope>
    <source>
        <strain evidence="3">SP5</strain>
    </source>
</reference>
<feature type="region of interest" description="Disordered" evidence="1">
    <location>
        <begin position="1"/>
        <end position="46"/>
    </location>
</feature>
<evidence type="ECO:0000313" key="3">
    <source>
        <dbReference type="Proteomes" id="UP000214646"/>
    </source>
</evidence>
<evidence type="ECO:0000313" key="2">
    <source>
        <dbReference type="EMBL" id="OWK35327.1"/>
    </source>
</evidence>
<proteinExistence type="predicted"/>
<protein>
    <submittedName>
        <fullName evidence="2">Uncharacterized protein</fullName>
    </submittedName>
</protein>
<keyword evidence="3" id="KW-1185">Reference proteome</keyword>
<dbReference type="EMBL" id="NIDE01000018">
    <property type="protein sequence ID" value="OWK35327.1"/>
    <property type="molecule type" value="Genomic_DNA"/>
</dbReference>
<gene>
    <name evidence="2" type="ORF">FRUB_09488</name>
</gene>